<comment type="caution">
    <text evidence="1">The sequence shown here is derived from an EMBL/GenBank/DDBJ whole genome shotgun (WGS) entry which is preliminary data.</text>
</comment>
<reference evidence="1" key="1">
    <citation type="journal article" date="2015" name="Nature">
        <title>Complex archaea that bridge the gap between prokaryotes and eukaryotes.</title>
        <authorList>
            <person name="Spang A."/>
            <person name="Saw J.H."/>
            <person name="Jorgensen S.L."/>
            <person name="Zaremba-Niedzwiedzka K."/>
            <person name="Martijn J."/>
            <person name="Lind A.E."/>
            <person name="van Eijk R."/>
            <person name="Schleper C."/>
            <person name="Guy L."/>
            <person name="Ettema T.J."/>
        </authorList>
    </citation>
    <scope>NUCLEOTIDE SEQUENCE</scope>
</reference>
<evidence type="ECO:0000313" key="1">
    <source>
        <dbReference type="EMBL" id="KKK52482.1"/>
    </source>
</evidence>
<organism evidence="1">
    <name type="scientific">marine sediment metagenome</name>
    <dbReference type="NCBI Taxonomy" id="412755"/>
    <lineage>
        <taxon>unclassified sequences</taxon>
        <taxon>metagenomes</taxon>
        <taxon>ecological metagenomes</taxon>
    </lineage>
</organism>
<gene>
    <name evidence="1" type="ORF">LCGC14_3104480</name>
</gene>
<proteinExistence type="predicted"/>
<dbReference type="EMBL" id="LAZR01066997">
    <property type="protein sequence ID" value="KKK52482.1"/>
    <property type="molecule type" value="Genomic_DNA"/>
</dbReference>
<name>A0A0F8W6V0_9ZZZZ</name>
<sequence>MTYLLLALLYGLVVLLIARRYAHAGTHEGTYPPAVVTDADTGEVLKGRPLTPHEQLLWEERVAPYRDALTGNYIHPHSPAHYYQAQVGTKRTYRDINMDDPDWVRALEDEL</sequence>
<dbReference type="AlphaFoldDB" id="A0A0F8W6V0"/>
<protein>
    <submittedName>
        <fullName evidence="1">Uncharacterized protein</fullName>
    </submittedName>
</protein>
<accession>A0A0F8W6V0</accession>